<organism evidence="2 3">
    <name type="scientific">Seohaeicola nanhaiensis</name>
    <dbReference type="NCBI Taxonomy" id="1387282"/>
    <lineage>
        <taxon>Bacteria</taxon>
        <taxon>Pseudomonadati</taxon>
        <taxon>Pseudomonadota</taxon>
        <taxon>Alphaproteobacteria</taxon>
        <taxon>Rhodobacterales</taxon>
        <taxon>Roseobacteraceae</taxon>
        <taxon>Seohaeicola</taxon>
    </lineage>
</organism>
<protein>
    <submittedName>
        <fullName evidence="2">Darcynin family protein</fullName>
    </submittedName>
</protein>
<evidence type="ECO:0000313" key="2">
    <source>
        <dbReference type="EMBL" id="MFC4667457.1"/>
    </source>
</evidence>
<dbReference type="EMBL" id="JBHSGI010000002">
    <property type="protein sequence ID" value="MFC4667457.1"/>
    <property type="molecule type" value="Genomic_DNA"/>
</dbReference>
<comment type="similarity">
    <text evidence="1">Belongs to the darcynin family.</text>
</comment>
<dbReference type="RefSeq" id="WP_380715645.1">
    <property type="nucleotide sequence ID" value="NZ_JBHSGI010000002.1"/>
</dbReference>
<evidence type="ECO:0000256" key="1">
    <source>
        <dbReference type="ARBA" id="ARBA00006869"/>
    </source>
</evidence>
<proteinExistence type="inferred from homology"/>
<comment type="caution">
    <text evidence="2">The sequence shown here is derived from an EMBL/GenBank/DDBJ whole genome shotgun (WGS) entry which is preliminary data.</text>
</comment>
<dbReference type="InterPro" id="IPR031409">
    <property type="entry name" value="Darcynin"/>
</dbReference>
<name>A0ABV9KBK8_9RHOB</name>
<evidence type="ECO:0000313" key="3">
    <source>
        <dbReference type="Proteomes" id="UP001595973"/>
    </source>
</evidence>
<sequence length="136" mass="15112">MRVAELSKYSDSWIISNPDVLETDMTPLSPPLSLFVLVRALPAWLALSRAERRQIGGAALATLPEGLTFRQFDTEAFSAMCSDIWMIEGATPRSINTAMERLRDTPLFSVPYFEFVAILPALEDGWQAFEAEEAGV</sequence>
<dbReference type="Pfam" id="PF17074">
    <property type="entry name" value="Darcynin"/>
    <property type="match status" value="1"/>
</dbReference>
<dbReference type="Proteomes" id="UP001595973">
    <property type="component" value="Unassembled WGS sequence"/>
</dbReference>
<gene>
    <name evidence="2" type="ORF">ACFO5X_02720</name>
</gene>
<reference evidence="3" key="1">
    <citation type="journal article" date="2019" name="Int. J. Syst. Evol. Microbiol.">
        <title>The Global Catalogue of Microorganisms (GCM) 10K type strain sequencing project: providing services to taxonomists for standard genome sequencing and annotation.</title>
        <authorList>
            <consortium name="The Broad Institute Genomics Platform"/>
            <consortium name="The Broad Institute Genome Sequencing Center for Infectious Disease"/>
            <person name="Wu L."/>
            <person name="Ma J."/>
        </authorList>
    </citation>
    <scope>NUCLEOTIDE SEQUENCE [LARGE SCALE GENOMIC DNA]</scope>
    <source>
        <strain evidence="3">CGMCC 4.7283</strain>
    </source>
</reference>
<keyword evidence="3" id="KW-1185">Reference proteome</keyword>
<accession>A0ABV9KBK8</accession>